<dbReference type="Gene3D" id="3.30.450.20">
    <property type="entry name" value="PAS domain"/>
    <property type="match status" value="3"/>
</dbReference>
<comment type="subcellular location">
    <subcellularLocation>
        <location evidence="2">Cell membrane</location>
        <topology evidence="2">Multi-pass membrane protein</topology>
    </subcellularLocation>
</comment>
<dbReference type="PANTHER" id="PTHR42878:SF7">
    <property type="entry name" value="SENSOR HISTIDINE KINASE GLRK"/>
    <property type="match status" value="1"/>
</dbReference>
<feature type="domain" description="Histidine kinase" evidence="17">
    <location>
        <begin position="837"/>
        <end position="1052"/>
    </location>
</feature>
<keyword evidence="5" id="KW-1003">Cell membrane</keyword>
<evidence type="ECO:0000259" key="18">
    <source>
        <dbReference type="PROSITE" id="PS50112"/>
    </source>
</evidence>
<evidence type="ECO:0000313" key="22">
    <source>
        <dbReference type="Proteomes" id="UP000658514"/>
    </source>
</evidence>
<sequence length="1054" mass="119248">MKKYQPTHTSHSVGSGLCSITNKLRYGLVLLVFIVLLLVSGTLTYLSFKAQMQQVEVAQQEVSQATAAKINAYLDDLQRKLSYLARVQGLTDLSPEIQQKFLTALTRHHNAYEAVAILDSQGKVTSIVSPYGQFNLNNIAQTPWSLYALKYQEDFVSPVEIDAVTKLPMVTLAVPIRNNQDEVNGVLIARINLKFLRFFIYQTHVGKTGYAYVIDNRNYLIAAKAEFLENLKYRDLSEQILILRLHKSNADKCLAKYPGLKGVEVIGAIAPITSLRWQVVVELPIDEAYAPIRQMLIFMGASVFIATAVTVGVGIYLQRQIVLPLQRLTTAAAKISQGDLDIQIKVFQRNEMGVLASTFNQMTLQLRELIQDLSQERNFVSAVLDTVGALVIVVNHQGEIVRFNRAFEQITQYTFAEVAGKIYWDIFAVTEELEIVKSDFQSLKKLQLPQTSERYLLTKDGTRRLIAWSTTTLLDYAGEISYVIGTGLDITERKIAEIELCQERDFNTTIVQTTPAYFVAINPDGTVRMMNQVMLDALGYNLEEVVGMSYLENFIPLEQQEMLAELFHSINTQKLLAIQENYVLTKNQNKLLVDWRGKSIFKENGELNFLFGLGIDITERRKAEIQLKIIAERERLIAEIALKILRSLNLEEILHTTVTEVRQFLQADRVFISNFNDNSNWRIFAESLETNRDSVVDLFSPNNDGIKEFINLFFQGNLQQIDDISQSQISSKYVYYFDKYQVKSSLAVPIMVGDEFFGMLVAHQCSSVRHWQQVEIDLLQQLATQVAIAIQQAKLFQEIQTLNVTLERKVEARTAQLQQKMLELQDLYKRQDEFLHAVSHDLRTPITGTLMLLKHWQQLPVESISLPRKILERMIESGERQLNLINSLLEAHISESKGINLNCEPIKIAELVTSITEDLASLLTKHQATINNLIFSDLPVVIADPLQLRRVFENLISNAVNHNPPGLEINLKASLEGEIISCLVEDNGMGMSEEQCKQIFERYARGDRARSTGIGLGLYLCRQIISAHGGEIGVKSSPGKGATFWFTLPCGEKT</sequence>
<feature type="domain" description="PAS" evidence="18">
    <location>
        <begin position="376"/>
        <end position="421"/>
    </location>
</feature>
<name>A0ABR8A9X6_9CYAN</name>
<keyword evidence="7" id="KW-0808">Transferase</keyword>
<evidence type="ECO:0000256" key="14">
    <source>
        <dbReference type="ARBA" id="ARBA00023136"/>
    </source>
</evidence>
<dbReference type="Pfam" id="PF08448">
    <property type="entry name" value="PAS_4"/>
    <property type="match status" value="1"/>
</dbReference>
<dbReference type="InterPro" id="IPR003660">
    <property type="entry name" value="HAMP_dom"/>
</dbReference>
<dbReference type="Gene3D" id="1.10.287.130">
    <property type="match status" value="1"/>
</dbReference>
<dbReference type="Gene3D" id="3.30.565.10">
    <property type="entry name" value="Histidine kinase-like ATPase, C-terminal domain"/>
    <property type="match status" value="1"/>
</dbReference>
<dbReference type="EMBL" id="JACJQH010000016">
    <property type="protein sequence ID" value="MBD2196270.1"/>
    <property type="molecule type" value="Genomic_DNA"/>
</dbReference>
<dbReference type="CDD" id="cd12914">
    <property type="entry name" value="PDC1_DGC_like"/>
    <property type="match status" value="1"/>
</dbReference>
<evidence type="ECO:0000256" key="10">
    <source>
        <dbReference type="ARBA" id="ARBA00022777"/>
    </source>
</evidence>
<evidence type="ECO:0000259" key="16">
    <source>
        <dbReference type="PROSITE" id="PS50046"/>
    </source>
</evidence>
<evidence type="ECO:0000256" key="7">
    <source>
        <dbReference type="ARBA" id="ARBA00022679"/>
    </source>
</evidence>
<dbReference type="SMART" id="SM00387">
    <property type="entry name" value="HATPase_c"/>
    <property type="match status" value="1"/>
</dbReference>
<dbReference type="InterPro" id="IPR003661">
    <property type="entry name" value="HisK_dim/P_dom"/>
</dbReference>
<reference evidence="21 22" key="1">
    <citation type="journal article" date="2020" name="ISME J.">
        <title>Comparative genomics reveals insights into cyanobacterial evolution and habitat adaptation.</title>
        <authorList>
            <person name="Chen M.Y."/>
            <person name="Teng W.K."/>
            <person name="Zhao L."/>
            <person name="Hu C.X."/>
            <person name="Zhou Y.K."/>
            <person name="Han B.P."/>
            <person name="Song L.R."/>
            <person name="Shu W.S."/>
        </authorList>
    </citation>
    <scope>NUCLEOTIDE SEQUENCE [LARGE SCALE GENOMIC DNA]</scope>
    <source>
        <strain evidence="21 22">FACHB-288</strain>
    </source>
</reference>
<proteinExistence type="inferred from homology"/>
<dbReference type="CDD" id="cd00130">
    <property type="entry name" value="PAS"/>
    <property type="match status" value="2"/>
</dbReference>
<evidence type="ECO:0000256" key="11">
    <source>
        <dbReference type="ARBA" id="ARBA00022840"/>
    </source>
</evidence>
<dbReference type="PROSITE" id="PS50109">
    <property type="entry name" value="HIS_KIN"/>
    <property type="match status" value="1"/>
</dbReference>
<dbReference type="Gene3D" id="3.30.450.40">
    <property type="match status" value="1"/>
</dbReference>
<dbReference type="InterPro" id="IPR004358">
    <property type="entry name" value="Sig_transdc_His_kin-like_C"/>
</dbReference>
<feature type="transmembrane region" description="Helical" evidence="15">
    <location>
        <begin position="296"/>
        <end position="317"/>
    </location>
</feature>
<dbReference type="EC" id="2.7.13.3" evidence="4"/>
<dbReference type="InterPro" id="IPR013656">
    <property type="entry name" value="PAS_4"/>
</dbReference>
<comment type="caution">
    <text evidence="21">The sequence shown here is derived from an EMBL/GenBank/DDBJ whole genome shotgun (WGS) entry which is preliminary data.</text>
</comment>
<feature type="transmembrane region" description="Helical" evidence="15">
    <location>
        <begin position="26"/>
        <end position="46"/>
    </location>
</feature>
<evidence type="ECO:0000256" key="2">
    <source>
        <dbReference type="ARBA" id="ARBA00004651"/>
    </source>
</evidence>
<feature type="domain" description="Phytochrome chromophore attachment site" evidence="16">
    <location>
        <begin position="649"/>
        <end position="785"/>
    </location>
</feature>
<organism evidence="21 22">
    <name type="scientific">Calothrix parietina FACHB-288</name>
    <dbReference type="NCBI Taxonomy" id="2692896"/>
    <lineage>
        <taxon>Bacteria</taxon>
        <taxon>Bacillati</taxon>
        <taxon>Cyanobacteriota</taxon>
        <taxon>Cyanophyceae</taxon>
        <taxon>Nostocales</taxon>
        <taxon>Calotrichaceae</taxon>
        <taxon>Calothrix</taxon>
    </lineage>
</organism>
<dbReference type="SMART" id="SM00086">
    <property type="entry name" value="PAC"/>
    <property type="match status" value="2"/>
</dbReference>
<evidence type="ECO:0000256" key="8">
    <source>
        <dbReference type="ARBA" id="ARBA00022692"/>
    </source>
</evidence>
<evidence type="ECO:0000256" key="9">
    <source>
        <dbReference type="ARBA" id="ARBA00022741"/>
    </source>
</evidence>
<evidence type="ECO:0000256" key="4">
    <source>
        <dbReference type="ARBA" id="ARBA00012438"/>
    </source>
</evidence>
<dbReference type="Pfam" id="PF02743">
    <property type="entry name" value="dCache_1"/>
    <property type="match status" value="1"/>
</dbReference>
<dbReference type="PRINTS" id="PR00344">
    <property type="entry name" value="BCTRLSENSOR"/>
</dbReference>
<feature type="domain" description="HAMP" evidence="20">
    <location>
        <begin position="319"/>
        <end position="371"/>
    </location>
</feature>
<dbReference type="InterPro" id="IPR001610">
    <property type="entry name" value="PAC"/>
</dbReference>
<dbReference type="PROSITE" id="PS50113">
    <property type="entry name" value="PAC"/>
    <property type="match status" value="2"/>
</dbReference>
<dbReference type="InterPro" id="IPR003594">
    <property type="entry name" value="HATPase_dom"/>
</dbReference>
<evidence type="ECO:0000313" key="21">
    <source>
        <dbReference type="EMBL" id="MBD2196270.1"/>
    </source>
</evidence>
<dbReference type="Pfam" id="PF00672">
    <property type="entry name" value="HAMP"/>
    <property type="match status" value="1"/>
</dbReference>
<dbReference type="InterPro" id="IPR005467">
    <property type="entry name" value="His_kinase_dom"/>
</dbReference>
<keyword evidence="6" id="KW-0597">Phosphoprotein</keyword>
<dbReference type="InterPro" id="IPR035965">
    <property type="entry name" value="PAS-like_dom_sf"/>
</dbReference>
<dbReference type="InterPro" id="IPR036097">
    <property type="entry name" value="HisK_dim/P_sf"/>
</dbReference>
<feature type="domain" description="PAC" evidence="19">
    <location>
        <begin position="577"/>
        <end position="629"/>
    </location>
</feature>
<dbReference type="CDD" id="cd06225">
    <property type="entry name" value="HAMP"/>
    <property type="match status" value="1"/>
</dbReference>
<accession>A0ABR8A9X6</accession>
<dbReference type="InterPro" id="IPR029151">
    <property type="entry name" value="Sensor-like_sf"/>
</dbReference>
<dbReference type="InterPro" id="IPR013767">
    <property type="entry name" value="PAS_fold"/>
</dbReference>
<dbReference type="PANTHER" id="PTHR42878">
    <property type="entry name" value="TWO-COMPONENT HISTIDINE KINASE"/>
    <property type="match status" value="1"/>
</dbReference>
<evidence type="ECO:0000256" key="13">
    <source>
        <dbReference type="ARBA" id="ARBA00023012"/>
    </source>
</evidence>
<evidence type="ECO:0000256" key="6">
    <source>
        <dbReference type="ARBA" id="ARBA00022553"/>
    </source>
</evidence>
<dbReference type="InterPro" id="IPR000014">
    <property type="entry name" value="PAS"/>
</dbReference>
<dbReference type="Pfam" id="PF01590">
    <property type="entry name" value="GAF"/>
    <property type="match status" value="1"/>
</dbReference>
<feature type="domain" description="PAS" evidence="18">
    <location>
        <begin position="503"/>
        <end position="574"/>
    </location>
</feature>
<keyword evidence="9" id="KW-0547">Nucleotide-binding</keyword>
<dbReference type="SUPFAM" id="SSF55781">
    <property type="entry name" value="GAF domain-like"/>
    <property type="match status" value="1"/>
</dbReference>
<protein>
    <recommendedName>
        <fullName evidence="4">histidine kinase</fullName>
        <ecNumber evidence="4">2.7.13.3</ecNumber>
    </recommendedName>
</protein>
<dbReference type="SMART" id="SM00065">
    <property type="entry name" value="GAF"/>
    <property type="match status" value="1"/>
</dbReference>
<feature type="domain" description="PAC" evidence="19">
    <location>
        <begin position="450"/>
        <end position="502"/>
    </location>
</feature>
<dbReference type="PROSITE" id="PS50112">
    <property type="entry name" value="PAS"/>
    <property type="match status" value="2"/>
</dbReference>
<dbReference type="SUPFAM" id="SSF47384">
    <property type="entry name" value="Homodimeric domain of signal transducing histidine kinase"/>
    <property type="match status" value="1"/>
</dbReference>
<dbReference type="SUPFAM" id="SSF55785">
    <property type="entry name" value="PYP-like sensor domain (PAS domain)"/>
    <property type="match status" value="2"/>
</dbReference>
<dbReference type="SMART" id="SM00091">
    <property type="entry name" value="PAS"/>
    <property type="match status" value="2"/>
</dbReference>
<keyword evidence="10" id="KW-0418">Kinase</keyword>
<gene>
    <name evidence="21" type="ORF">H6G24_12290</name>
</gene>
<dbReference type="Pfam" id="PF00512">
    <property type="entry name" value="HisKA"/>
    <property type="match status" value="1"/>
</dbReference>
<dbReference type="InterPro" id="IPR016132">
    <property type="entry name" value="Phyto_chromo_attachment"/>
</dbReference>
<dbReference type="SUPFAM" id="SSF158472">
    <property type="entry name" value="HAMP domain-like"/>
    <property type="match status" value="1"/>
</dbReference>
<dbReference type="SMART" id="SM00388">
    <property type="entry name" value="HisKA"/>
    <property type="match status" value="1"/>
</dbReference>
<comment type="similarity">
    <text evidence="3">In the N-terminal section; belongs to the phytochrome family.</text>
</comment>
<keyword evidence="13" id="KW-0902">Two-component regulatory system</keyword>
<keyword evidence="14 15" id="KW-0472">Membrane</keyword>
<dbReference type="Gene3D" id="6.10.340.10">
    <property type="match status" value="1"/>
</dbReference>
<dbReference type="InterPro" id="IPR000700">
    <property type="entry name" value="PAS-assoc_C"/>
</dbReference>
<dbReference type="SUPFAM" id="SSF55874">
    <property type="entry name" value="ATPase domain of HSP90 chaperone/DNA topoisomerase II/histidine kinase"/>
    <property type="match status" value="1"/>
</dbReference>
<comment type="catalytic activity">
    <reaction evidence="1">
        <text>ATP + protein L-histidine = ADP + protein N-phospho-L-histidine.</text>
        <dbReference type="EC" id="2.7.13.3"/>
    </reaction>
</comment>
<dbReference type="InterPro" id="IPR033479">
    <property type="entry name" value="dCache_1"/>
</dbReference>
<evidence type="ECO:0000256" key="15">
    <source>
        <dbReference type="SAM" id="Phobius"/>
    </source>
</evidence>
<evidence type="ECO:0000259" key="19">
    <source>
        <dbReference type="PROSITE" id="PS50113"/>
    </source>
</evidence>
<evidence type="ECO:0000256" key="3">
    <source>
        <dbReference type="ARBA" id="ARBA00006402"/>
    </source>
</evidence>
<dbReference type="PROSITE" id="PS50046">
    <property type="entry name" value="PHYTOCHROME_2"/>
    <property type="match status" value="1"/>
</dbReference>
<dbReference type="InterPro" id="IPR029016">
    <property type="entry name" value="GAF-like_dom_sf"/>
</dbReference>
<keyword evidence="8 15" id="KW-0812">Transmembrane</keyword>
<dbReference type="CDD" id="cd00075">
    <property type="entry name" value="HATPase"/>
    <property type="match status" value="1"/>
</dbReference>
<keyword evidence="12 15" id="KW-1133">Transmembrane helix</keyword>
<dbReference type="RefSeq" id="WP_190541391.1">
    <property type="nucleotide sequence ID" value="NZ_CAWPNO010000047.1"/>
</dbReference>
<dbReference type="NCBIfam" id="TIGR00229">
    <property type="entry name" value="sensory_box"/>
    <property type="match status" value="2"/>
</dbReference>
<evidence type="ECO:0000259" key="20">
    <source>
        <dbReference type="PROSITE" id="PS50885"/>
    </source>
</evidence>
<dbReference type="SMART" id="SM00304">
    <property type="entry name" value="HAMP"/>
    <property type="match status" value="1"/>
</dbReference>
<dbReference type="PROSITE" id="PS50885">
    <property type="entry name" value="HAMP"/>
    <property type="match status" value="1"/>
</dbReference>
<evidence type="ECO:0000256" key="1">
    <source>
        <dbReference type="ARBA" id="ARBA00000085"/>
    </source>
</evidence>
<evidence type="ECO:0000256" key="12">
    <source>
        <dbReference type="ARBA" id="ARBA00022989"/>
    </source>
</evidence>
<keyword evidence="22" id="KW-1185">Reference proteome</keyword>
<dbReference type="Proteomes" id="UP000658514">
    <property type="component" value="Unassembled WGS sequence"/>
</dbReference>
<dbReference type="Pfam" id="PF02518">
    <property type="entry name" value="HATPase_c"/>
    <property type="match status" value="1"/>
</dbReference>
<dbReference type="InterPro" id="IPR003018">
    <property type="entry name" value="GAF"/>
</dbReference>
<evidence type="ECO:0000259" key="17">
    <source>
        <dbReference type="PROSITE" id="PS50109"/>
    </source>
</evidence>
<dbReference type="CDD" id="cd00082">
    <property type="entry name" value="HisKA"/>
    <property type="match status" value="1"/>
</dbReference>
<dbReference type="InterPro" id="IPR036890">
    <property type="entry name" value="HATPase_C_sf"/>
</dbReference>
<keyword evidence="11" id="KW-0067">ATP-binding</keyword>
<dbReference type="SUPFAM" id="SSF103190">
    <property type="entry name" value="Sensory domain-like"/>
    <property type="match status" value="1"/>
</dbReference>
<evidence type="ECO:0000256" key="5">
    <source>
        <dbReference type="ARBA" id="ARBA00022475"/>
    </source>
</evidence>
<dbReference type="Pfam" id="PF00989">
    <property type="entry name" value="PAS"/>
    <property type="match status" value="1"/>
</dbReference>
<dbReference type="InterPro" id="IPR050351">
    <property type="entry name" value="BphY/WalK/GraS-like"/>
</dbReference>